<organism evidence="1 2">
    <name type="scientific">Pleurostoma richardsiae</name>
    <dbReference type="NCBI Taxonomy" id="41990"/>
    <lineage>
        <taxon>Eukaryota</taxon>
        <taxon>Fungi</taxon>
        <taxon>Dikarya</taxon>
        <taxon>Ascomycota</taxon>
        <taxon>Pezizomycotina</taxon>
        <taxon>Sordariomycetes</taxon>
        <taxon>Sordariomycetidae</taxon>
        <taxon>Calosphaeriales</taxon>
        <taxon>Pleurostomataceae</taxon>
        <taxon>Pleurostoma</taxon>
    </lineage>
</organism>
<name>A0AA38RUZ5_9PEZI</name>
<proteinExistence type="predicted"/>
<evidence type="ECO:0000313" key="2">
    <source>
        <dbReference type="Proteomes" id="UP001174694"/>
    </source>
</evidence>
<dbReference type="Proteomes" id="UP001174694">
    <property type="component" value="Unassembled WGS sequence"/>
</dbReference>
<comment type="caution">
    <text evidence="1">The sequence shown here is derived from an EMBL/GenBank/DDBJ whole genome shotgun (WGS) entry which is preliminary data.</text>
</comment>
<dbReference type="EMBL" id="JANBVO010000026">
    <property type="protein sequence ID" value="KAJ9139402.1"/>
    <property type="molecule type" value="Genomic_DNA"/>
</dbReference>
<protein>
    <submittedName>
        <fullName evidence="1">Uncharacterized protein</fullName>
    </submittedName>
</protein>
<keyword evidence="2" id="KW-1185">Reference proteome</keyword>
<gene>
    <name evidence="1" type="ORF">NKR23_g7964</name>
</gene>
<evidence type="ECO:0000313" key="1">
    <source>
        <dbReference type="EMBL" id="KAJ9139402.1"/>
    </source>
</evidence>
<dbReference type="AlphaFoldDB" id="A0AA38RUZ5"/>
<accession>A0AA38RUZ5</accession>
<sequence>MPPWADNEDERDMWRGFRIVMRMLTEHAEEHQVWKLILDAHQLDTGLNCRIFERACPEYDELMALLRRLGFCRLDLALAVGGQESLGWPAFRSTFLKRALGAMRTDLEHLSLTTDTHPDLDTWTLQQLFPGEMISHHMPLLSTIFPLDR</sequence>
<reference evidence="1" key="1">
    <citation type="submission" date="2022-07" db="EMBL/GenBank/DDBJ databases">
        <title>Fungi with potential for degradation of polypropylene.</title>
        <authorList>
            <person name="Gostincar C."/>
        </authorList>
    </citation>
    <scope>NUCLEOTIDE SEQUENCE</scope>
    <source>
        <strain evidence="1">EXF-13308</strain>
    </source>
</reference>